<sequence>MSLLLLVVIGAAGGLGAVCRYGLGTLIRARFPGRAFPWSTAVINVSGSLLLGLVVGLALGSAGLSSAATAEDQPGWAVIAGTGFLGGYTTFSTASVEAVQLVRDGRWGRAAASAAGVLVTGTAAAAVGLWLGAAVA</sequence>
<evidence type="ECO:0000256" key="2">
    <source>
        <dbReference type="ARBA" id="ARBA00022475"/>
    </source>
</evidence>
<evidence type="ECO:0000256" key="3">
    <source>
        <dbReference type="ARBA" id="ARBA00022692"/>
    </source>
</evidence>
<keyword evidence="3 10" id="KW-0812">Transmembrane</keyword>
<dbReference type="GO" id="GO:0140114">
    <property type="term" value="P:cellular detoxification of fluoride"/>
    <property type="evidence" value="ECO:0007669"/>
    <property type="project" value="UniProtKB-UniRule"/>
</dbReference>
<feature type="transmembrane region" description="Helical" evidence="10">
    <location>
        <begin position="76"/>
        <end position="94"/>
    </location>
</feature>
<dbReference type="GO" id="GO:0005886">
    <property type="term" value="C:plasma membrane"/>
    <property type="evidence" value="ECO:0007669"/>
    <property type="project" value="UniProtKB-SubCell"/>
</dbReference>
<organism evidence="11 12">
    <name type="scientific">Brevibacterium senegalense</name>
    <dbReference type="NCBI Taxonomy" id="1033736"/>
    <lineage>
        <taxon>Bacteria</taxon>
        <taxon>Bacillati</taxon>
        <taxon>Actinomycetota</taxon>
        <taxon>Actinomycetes</taxon>
        <taxon>Micrococcales</taxon>
        <taxon>Brevibacteriaceae</taxon>
        <taxon>Brevibacterium</taxon>
    </lineage>
</organism>
<comment type="function">
    <text evidence="9 10">Fluoride-specific ion channel. Important for reducing fluoride concentration in the cell, thus reducing its toxicity.</text>
</comment>
<dbReference type="Proteomes" id="UP000784435">
    <property type="component" value="Unassembled WGS sequence"/>
</dbReference>
<dbReference type="HAMAP" id="MF_00454">
    <property type="entry name" value="FluC"/>
    <property type="match status" value="1"/>
</dbReference>
<protein>
    <recommendedName>
        <fullName evidence="10">Fluoride-specific ion channel FluC</fullName>
    </recommendedName>
</protein>
<keyword evidence="10" id="KW-0915">Sodium</keyword>
<comment type="catalytic activity">
    <reaction evidence="8">
        <text>fluoride(in) = fluoride(out)</text>
        <dbReference type="Rhea" id="RHEA:76159"/>
        <dbReference type="ChEBI" id="CHEBI:17051"/>
    </reaction>
    <physiologicalReaction direction="left-to-right" evidence="8">
        <dbReference type="Rhea" id="RHEA:76160"/>
    </physiologicalReaction>
</comment>
<keyword evidence="4 10" id="KW-1133">Transmembrane helix</keyword>
<dbReference type="GO" id="GO:0062054">
    <property type="term" value="F:fluoride channel activity"/>
    <property type="evidence" value="ECO:0007669"/>
    <property type="project" value="UniProtKB-UniRule"/>
</dbReference>
<comment type="caution">
    <text evidence="11">The sequence shown here is derived from an EMBL/GenBank/DDBJ whole genome shotgun (WGS) entry which is preliminary data.</text>
</comment>
<name>A0A921SMZ8_9MICO</name>
<gene>
    <name evidence="10" type="primary">fluC</name>
    <name evidence="10" type="synonym">crcB</name>
    <name evidence="11" type="ORF">K8V08_05530</name>
</gene>
<evidence type="ECO:0000256" key="8">
    <source>
        <dbReference type="ARBA" id="ARBA00035585"/>
    </source>
</evidence>
<dbReference type="PANTHER" id="PTHR28259">
    <property type="entry name" value="FLUORIDE EXPORT PROTEIN 1-RELATED"/>
    <property type="match status" value="1"/>
</dbReference>
<comment type="activity regulation">
    <text evidence="10">Na(+) is not transported, but it plays an essential structural role and its presence is essential for fluoride channel function.</text>
</comment>
<keyword evidence="2 10" id="KW-1003">Cell membrane</keyword>
<keyword evidence="5 10" id="KW-0472">Membrane</keyword>
<proteinExistence type="inferred from homology"/>
<evidence type="ECO:0000313" key="11">
    <source>
        <dbReference type="EMBL" id="HJG79855.1"/>
    </source>
</evidence>
<evidence type="ECO:0000256" key="6">
    <source>
        <dbReference type="ARBA" id="ARBA00023303"/>
    </source>
</evidence>
<dbReference type="EMBL" id="DYUK01000114">
    <property type="protein sequence ID" value="HJG79855.1"/>
    <property type="molecule type" value="Genomic_DNA"/>
</dbReference>
<dbReference type="PANTHER" id="PTHR28259:SF1">
    <property type="entry name" value="FLUORIDE EXPORT PROTEIN 1-RELATED"/>
    <property type="match status" value="1"/>
</dbReference>
<evidence type="ECO:0000256" key="7">
    <source>
        <dbReference type="ARBA" id="ARBA00035120"/>
    </source>
</evidence>
<keyword evidence="10" id="KW-0479">Metal-binding</keyword>
<keyword evidence="6 10" id="KW-0407">Ion channel</keyword>
<reference evidence="11" key="2">
    <citation type="submission" date="2021-09" db="EMBL/GenBank/DDBJ databases">
        <authorList>
            <person name="Gilroy R."/>
        </authorList>
    </citation>
    <scope>NUCLEOTIDE SEQUENCE</scope>
    <source>
        <strain evidence="11">ChiGjej5B5-7349</strain>
    </source>
</reference>
<evidence type="ECO:0000256" key="10">
    <source>
        <dbReference type="HAMAP-Rule" id="MF_00454"/>
    </source>
</evidence>
<evidence type="ECO:0000256" key="5">
    <source>
        <dbReference type="ARBA" id="ARBA00023136"/>
    </source>
</evidence>
<dbReference type="GO" id="GO:0046872">
    <property type="term" value="F:metal ion binding"/>
    <property type="evidence" value="ECO:0007669"/>
    <property type="project" value="UniProtKB-KW"/>
</dbReference>
<dbReference type="Pfam" id="PF02537">
    <property type="entry name" value="CRCB"/>
    <property type="match status" value="1"/>
</dbReference>
<dbReference type="InterPro" id="IPR003691">
    <property type="entry name" value="FluC"/>
</dbReference>
<feature type="binding site" evidence="10">
    <location>
        <position position="89"/>
    </location>
    <ligand>
        <name>Na(+)</name>
        <dbReference type="ChEBI" id="CHEBI:29101"/>
        <note>structural</note>
    </ligand>
</feature>
<comment type="subcellular location">
    <subcellularLocation>
        <location evidence="1 10">Cell membrane</location>
        <topology evidence="1 10">Multi-pass membrane protein</topology>
    </subcellularLocation>
</comment>
<feature type="transmembrane region" description="Helical" evidence="10">
    <location>
        <begin position="114"/>
        <end position="135"/>
    </location>
</feature>
<feature type="binding site" evidence="10">
    <location>
        <position position="86"/>
    </location>
    <ligand>
        <name>Na(+)</name>
        <dbReference type="ChEBI" id="CHEBI:29101"/>
        <note>structural</note>
    </ligand>
</feature>
<keyword evidence="10" id="KW-0406">Ion transport</keyword>
<accession>A0A921SMZ8</accession>
<evidence type="ECO:0000256" key="1">
    <source>
        <dbReference type="ARBA" id="ARBA00004651"/>
    </source>
</evidence>
<evidence type="ECO:0000256" key="4">
    <source>
        <dbReference type="ARBA" id="ARBA00022989"/>
    </source>
</evidence>
<reference evidence="11" key="1">
    <citation type="journal article" date="2021" name="PeerJ">
        <title>Extensive microbial diversity within the chicken gut microbiome revealed by metagenomics and culture.</title>
        <authorList>
            <person name="Gilroy R."/>
            <person name="Ravi A."/>
            <person name="Getino M."/>
            <person name="Pursley I."/>
            <person name="Horton D.L."/>
            <person name="Alikhan N.F."/>
            <person name="Baker D."/>
            <person name="Gharbi K."/>
            <person name="Hall N."/>
            <person name="Watson M."/>
            <person name="Adriaenssens E.M."/>
            <person name="Foster-Nyarko E."/>
            <person name="Jarju S."/>
            <person name="Secka A."/>
            <person name="Antonio M."/>
            <person name="Oren A."/>
            <person name="Chaudhuri R.R."/>
            <person name="La Ragione R."/>
            <person name="Hildebrand F."/>
            <person name="Pallen M.J."/>
        </authorList>
    </citation>
    <scope>NUCLEOTIDE SEQUENCE</scope>
    <source>
        <strain evidence="11">ChiGjej5B5-7349</strain>
    </source>
</reference>
<keyword evidence="10" id="KW-0813">Transport</keyword>
<comment type="similarity">
    <text evidence="7 10">Belongs to the fluoride channel Fluc/FEX (TC 1.A.43) family.</text>
</comment>
<evidence type="ECO:0000256" key="9">
    <source>
        <dbReference type="ARBA" id="ARBA00049940"/>
    </source>
</evidence>
<dbReference type="AlphaFoldDB" id="A0A921SMZ8"/>
<evidence type="ECO:0000313" key="12">
    <source>
        <dbReference type="Proteomes" id="UP000784435"/>
    </source>
</evidence>
<feature type="transmembrane region" description="Helical" evidence="10">
    <location>
        <begin position="40"/>
        <end position="64"/>
    </location>
</feature>